<dbReference type="EMBL" id="AQPN01000012">
    <property type="protein sequence ID" value="EOR96489.1"/>
    <property type="molecule type" value="Genomic_DNA"/>
</dbReference>
<comment type="caution">
    <text evidence="1">The sequence shown here is derived from an EMBL/GenBank/DDBJ whole genome shotgun (WGS) entry which is preliminary data.</text>
</comment>
<dbReference type="AlphaFoldDB" id="R9H5N7"/>
<gene>
    <name evidence="1" type="ORF">ADIARSV_0392</name>
</gene>
<organism evidence="1 2">
    <name type="scientific">Arcticibacter svalbardensis MN12-7</name>
    <dbReference type="NCBI Taxonomy" id="1150600"/>
    <lineage>
        <taxon>Bacteria</taxon>
        <taxon>Pseudomonadati</taxon>
        <taxon>Bacteroidota</taxon>
        <taxon>Sphingobacteriia</taxon>
        <taxon>Sphingobacteriales</taxon>
        <taxon>Sphingobacteriaceae</taxon>
        <taxon>Arcticibacter</taxon>
    </lineage>
</organism>
<dbReference type="Proteomes" id="UP000014174">
    <property type="component" value="Unassembled WGS sequence"/>
</dbReference>
<protein>
    <submittedName>
        <fullName evidence="1">Uncharacterized protein</fullName>
    </submittedName>
</protein>
<accession>R9H5N7</accession>
<keyword evidence="2" id="KW-1185">Reference proteome</keyword>
<evidence type="ECO:0000313" key="2">
    <source>
        <dbReference type="Proteomes" id="UP000014174"/>
    </source>
</evidence>
<reference evidence="1 2" key="1">
    <citation type="journal article" date="2013" name="Genome Announc.">
        <title>Draft Genome Sequence of Arcticibacter svalbardensis Strain MN12-7T, a Member of the Family Sphingobacteriaceae Isolated from an Arctic Soil Sample.</title>
        <authorList>
            <person name="Shivaji S."/>
            <person name="Ara S."/>
            <person name="Prasad S."/>
            <person name="Manasa B.P."/>
            <person name="Begum Z."/>
            <person name="Singh A."/>
            <person name="Kumar Pinnaka A."/>
        </authorList>
    </citation>
    <scope>NUCLEOTIDE SEQUENCE [LARGE SCALE GENOMIC DNA]</scope>
    <source>
        <strain evidence="1 2">MN12-7</strain>
    </source>
</reference>
<name>R9H5N7_9SPHI</name>
<dbReference type="STRING" id="1150600.ADIARSV_0392"/>
<evidence type="ECO:0000313" key="1">
    <source>
        <dbReference type="EMBL" id="EOR96489.1"/>
    </source>
</evidence>
<sequence length="84" mass="10230">MTKFDIILDSHRRIKIFNEKAKDKGNIRIEYYSLRGYEKLIFQRILRLNLYQLLILFNLLMEVSMPVIRWARQRTGLRVLVFLS</sequence>
<proteinExistence type="predicted"/>